<accession>A0AAV2TKF0</accession>
<reference evidence="2" key="1">
    <citation type="submission" date="2024-06" db="EMBL/GenBank/DDBJ databases">
        <authorList>
            <person name="Liu X."/>
            <person name="Lenzi L."/>
            <person name="Haldenby T S."/>
            <person name="Uol C."/>
        </authorList>
    </citation>
    <scope>NUCLEOTIDE SEQUENCE</scope>
</reference>
<dbReference type="EMBL" id="CAXLJL010000356">
    <property type="protein sequence ID" value="CAL5136847.1"/>
    <property type="molecule type" value="Genomic_DNA"/>
</dbReference>
<feature type="compositionally biased region" description="Basic and acidic residues" evidence="1">
    <location>
        <begin position="56"/>
        <end position="67"/>
    </location>
</feature>
<proteinExistence type="predicted"/>
<organism evidence="2 3">
    <name type="scientific">Calicophoron daubneyi</name>
    <name type="common">Rumen fluke</name>
    <name type="synonym">Paramphistomum daubneyi</name>
    <dbReference type="NCBI Taxonomy" id="300641"/>
    <lineage>
        <taxon>Eukaryota</taxon>
        <taxon>Metazoa</taxon>
        <taxon>Spiralia</taxon>
        <taxon>Lophotrochozoa</taxon>
        <taxon>Platyhelminthes</taxon>
        <taxon>Trematoda</taxon>
        <taxon>Digenea</taxon>
        <taxon>Plagiorchiida</taxon>
        <taxon>Pronocephalata</taxon>
        <taxon>Paramphistomoidea</taxon>
        <taxon>Paramphistomidae</taxon>
        <taxon>Calicophoron</taxon>
    </lineage>
</organism>
<evidence type="ECO:0000256" key="1">
    <source>
        <dbReference type="SAM" id="MobiDB-lite"/>
    </source>
</evidence>
<name>A0AAV2TKF0_CALDB</name>
<protein>
    <submittedName>
        <fullName evidence="2">Uncharacterized protein</fullName>
    </submittedName>
</protein>
<gene>
    <name evidence="2" type="ORF">CDAUBV1_LOCUS11145</name>
</gene>
<feature type="region of interest" description="Disordered" evidence="1">
    <location>
        <begin position="56"/>
        <end position="85"/>
    </location>
</feature>
<feature type="region of interest" description="Disordered" evidence="1">
    <location>
        <begin position="1"/>
        <end position="34"/>
    </location>
</feature>
<sequence length="267" mass="28092">MRELANQNVEVSGGDSQSTFERLPTSFTSESSPTASVIQTKSAFLLEALELTVSDEKEEVKGGRVEKQEEDGPVLSPAESLSENPVPSNVFQVDAPQVCMSCSLIETCLPIEFSSQLDATGILPNGIIDTDKPLSSLPQAQYGNLEIGSEGTTSTTTDTAATISVPNPTVTTVVGSLATSGHYNYCALEPISSLFVSCSSARPASEIAPAVETDWLAESRGLNSPSAAIQSPLEHTPISPTVTGYSALADDRVFASEDNSEDSCNHQ</sequence>
<dbReference type="Proteomes" id="UP001497525">
    <property type="component" value="Unassembled WGS sequence"/>
</dbReference>
<evidence type="ECO:0000313" key="3">
    <source>
        <dbReference type="Proteomes" id="UP001497525"/>
    </source>
</evidence>
<evidence type="ECO:0000313" key="2">
    <source>
        <dbReference type="EMBL" id="CAL5136847.1"/>
    </source>
</evidence>
<dbReference type="AlphaFoldDB" id="A0AAV2TKF0"/>
<comment type="caution">
    <text evidence="2">The sequence shown here is derived from an EMBL/GenBank/DDBJ whole genome shotgun (WGS) entry which is preliminary data.</text>
</comment>